<reference evidence="1" key="1">
    <citation type="submission" date="2017-05" db="UniProtKB">
        <authorList>
            <consortium name="EnsemblMetazoa"/>
        </authorList>
    </citation>
    <scope>IDENTIFICATION</scope>
</reference>
<evidence type="ECO:0000313" key="1">
    <source>
        <dbReference type="EnsemblMetazoa" id="Aqu2.1.35479_001"/>
    </source>
</evidence>
<accession>A0A1X7V6N8</accession>
<proteinExistence type="predicted"/>
<name>A0A1X7V6N8_AMPQE</name>
<sequence length="150" mass="17113">MVERKTLEKEQLHIIRRIYIPILLFPFASTVNDARQHIYILLPNFFPHTIYLKSENGHVETSESGLFVDVDPSLTWECHGIKADSSSFSSAVNDSMKYNYQHQPPLKEFHCPAGPRGKGKQSASLGRSAVWNRKGTPLVETEWMKSVEIL</sequence>
<protein>
    <submittedName>
        <fullName evidence="1">Uncharacterized protein</fullName>
    </submittedName>
</protein>
<dbReference type="InParanoid" id="A0A1X7V6N8"/>
<dbReference type="EnsemblMetazoa" id="Aqu2.1.35479_001">
    <property type="protein sequence ID" value="Aqu2.1.35479_001"/>
    <property type="gene ID" value="Aqu2.1.35479"/>
</dbReference>
<dbReference type="AlphaFoldDB" id="A0A1X7V6N8"/>
<organism evidence="1">
    <name type="scientific">Amphimedon queenslandica</name>
    <name type="common">Sponge</name>
    <dbReference type="NCBI Taxonomy" id="400682"/>
    <lineage>
        <taxon>Eukaryota</taxon>
        <taxon>Metazoa</taxon>
        <taxon>Porifera</taxon>
        <taxon>Demospongiae</taxon>
        <taxon>Heteroscleromorpha</taxon>
        <taxon>Haplosclerida</taxon>
        <taxon>Niphatidae</taxon>
        <taxon>Amphimedon</taxon>
    </lineage>
</organism>